<proteinExistence type="predicted"/>
<dbReference type="Pfam" id="PF14289">
    <property type="entry name" value="DUF4369"/>
    <property type="match status" value="1"/>
</dbReference>
<dbReference type="Gene3D" id="3.40.30.10">
    <property type="entry name" value="Glutaredoxin"/>
    <property type="match status" value="1"/>
</dbReference>
<evidence type="ECO:0000313" key="6">
    <source>
        <dbReference type="EMBL" id="GGM96728.1"/>
    </source>
</evidence>
<name>A0ABQ2I492_9BACT</name>
<dbReference type="InterPro" id="IPR000866">
    <property type="entry name" value="AhpC/TSA"/>
</dbReference>
<comment type="subcellular location">
    <subcellularLocation>
        <location evidence="1">Cell envelope</location>
    </subcellularLocation>
</comment>
<dbReference type="InterPro" id="IPR017937">
    <property type="entry name" value="Thioredoxin_CS"/>
</dbReference>
<comment type="caution">
    <text evidence="6">The sequence shown here is derived from an EMBL/GenBank/DDBJ whole genome shotgun (WGS) entry which is preliminary data.</text>
</comment>
<keyword evidence="2" id="KW-0201">Cytochrome c-type biogenesis</keyword>
<evidence type="ECO:0000256" key="4">
    <source>
        <dbReference type="ARBA" id="ARBA00023284"/>
    </source>
</evidence>
<accession>A0ABQ2I492</accession>
<keyword evidence="4" id="KW-0676">Redox-active center</keyword>
<dbReference type="PROSITE" id="PS51352">
    <property type="entry name" value="THIOREDOXIN_2"/>
    <property type="match status" value="1"/>
</dbReference>
<dbReference type="InterPro" id="IPR036249">
    <property type="entry name" value="Thioredoxin-like_sf"/>
</dbReference>
<dbReference type="InterPro" id="IPR013766">
    <property type="entry name" value="Thioredoxin_domain"/>
</dbReference>
<dbReference type="PANTHER" id="PTHR42852:SF6">
    <property type="entry name" value="THIOL:DISULFIDE INTERCHANGE PROTEIN DSBE"/>
    <property type="match status" value="1"/>
</dbReference>
<dbReference type="InterPro" id="IPR025380">
    <property type="entry name" value="DUF4369"/>
</dbReference>
<evidence type="ECO:0000256" key="3">
    <source>
        <dbReference type="ARBA" id="ARBA00023157"/>
    </source>
</evidence>
<evidence type="ECO:0000313" key="7">
    <source>
        <dbReference type="Proteomes" id="UP000632339"/>
    </source>
</evidence>
<evidence type="ECO:0000256" key="1">
    <source>
        <dbReference type="ARBA" id="ARBA00004196"/>
    </source>
</evidence>
<feature type="domain" description="Thioredoxin" evidence="5">
    <location>
        <begin position="221"/>
        <end position="362"/>
    </location>
</feature>
<dbReference type="PROSITE" id="PS00194">
    <property type="entry name" value="THIOREDOXIN_1"/>
    <property type="match status" value="1"/>
</dbReference>
<dbReference type="InterPro" id="IPR050553">
    <property type="entry name" value="Thioredoxin_ResA/DsbE_sf"/>
</dbReference>
<protein>
    <submittedName>
        <fullName evidence="6">Thiol:disulfide interchange protein</fullName>
    </submittedName>
</protein>
<dbReference type="Pfam" id="PF00578">
    <property type="entry name" value="AhpC-TSA"/>
    <property type="match status" value="1"/>
</dbReference>
<keyword evidence="7" id="KW-1185">Reference proteome</keyword>
<gene>
    <name evidence="6" type="ORF">GCM10010967_33060</name>
</gene>
<organism evidence="6 7">
    <name type="scientific">Dyadobacter beijingensis</name>
    <dbReference type="NCBI Taxonomy" id="365489"/>
    <lineage>
        <taxon>Bacteria</taxon>
        <taxon>Pseudomonadati</taxon>
        <taxon>Bacteroidota</taxon>
        <taxon>Cytophagia</taxon>
        <taxon>Cytophagales</taxon>
        <taxon>Spirosomataceae</taxon>
        <taxon>Dyadobacter</taxon>
    </lineage>
</organism>
<evidence type="ECO:0000259" key="5">
    <source>
        <dbReference type="PROSITE" id="PS51352"/>
    </source>
</evidence>
<dbReference type="PANTHER" id="PTHR42852">
    <property type="entry name" value="THIOL:DISULFIDE INTERCHANGE PROTEIN DSBE"/>
    <property type="match status" value="1"/>
</dbReference>
<dbReference type="EMBL" id="BMLI01000001">
    <property type="protein sequence ID" value="GGM96728.1"/>
    <property type="molecule type" value="Genomic_DNA"/>
</dbReference>
<keyword evidence="3" id="KW-1015">Disulfide bond</keyword>
<evidence type="ECO:0000256" key="2">
    <source>
        <dbReference type="ARBA" id="ARBA00022748"/>
    </source>
</evidence>
<reference evidence="7" key="1">
    <citation type="journal article" date="2019" name="Int. J. Syst. Evol. Microbiol.">
        <title>The Global Catalogue of Microorganisms (GCM) 10K type strain sequencing project: providing services to taxonomists for standard genome sequencing and annotation.</title>
        <authorList>
            <consortium name="The Broad Institute Genomics Platform"/>
            <consortium name="The Broad Institute Genome Sequencing Center for Infectious Disease"/>
            <person name="Wu L."/>
            <person name="Ma J."/>
        </authorList>
    </citation>
    <scope>NUCLEOTIDE SEQUENCE [LARGE SCALE GENOMIC DNA]</scope>
    <source>
        <strain evidence="7">CGMCC 1.6375</strain>
    </source>
</reference>
<sequence>MLLSHVANAQNDAFVINGKLLYTRADKIHLYIADVITNTMRVDSTVVRDGIFTFKGHAPTPLKAILFSFPDNNRLDFFVEPGKMSVESKDSLHAAVVHAGKLNADYVALKAITDVIDADMRQYNKAMQAAVAASPEKAKDAEFQKKWNEKRESVTGQLAKANLDFAQSHPDNIAAVYAIANVSQQTDLAVVKPLFMGLSETVRNSPLGKTYGAKIAKLEGLNVGALAPEFTQADTAGRNVSLKDFRGKYVLVDFWASWCGPCRAENPNLIKAYERYKGKNFTVLGISLDRQAARTAWLNAIRKDGLPWTQLSDLKGWDNQVGKMYGVEAVPKNFLIDPDGRIVAKDLRGEMLNERLAEILGN</sequence>
<dbReference type="SUPFAM" id="SSF52833">
    <property type="entry name" value="Thioredoxin-like"/>
    <property type="match status" value="1"/>
</dbReference>
<dbReference type="Proteomes" id="UP000632339">
    <property type="component" value="Unassembled WGS sequence"/>
</dbReference>
<dbReference type="CDD" id="cd02966">
    <property type="entry name" value="TlpA_like_family"/>
    <property type="match status" value="1"/>
</dbReference>